<reference evidence="1" key="1">
    <citation type="submission" date="2015-12" db="EMBL/GenBank/DDBJ databases">
        <title>De novo transcriptome assembly of four potential Pierce s Disease insect vectors from Arizona vineyards.</title>
        <authorList>
            <person name="Tassone E.E."/>
        </authorList>
    </citation>
    <scope>NUCLEOTIDE SEQUENCE</scope>
</reference>
<protein>
    <recommendedName>
        <fullName evidence="3">MYCBP-associated protein</fullName>
    </recommendedName>
</protein>
<dbReference type="Pfam" id="PF14646">
    <property type="entry name" value="MYCBPAP"/>
    <property type="match status" value="1"/>
</dbReference>
<dbReference type="PANTHER" id="PTHR48421">
    <property type="entry name" value="MYCBP-ASSOCIATED PROTEIN"/>
    <property type="match status" value="1"/>
</dbReference>
<dbReference type="PANTHER" id="PTHR48421:SF1">
    <property type="entry name" value="MYCBP-ASSOCIATED PROTEIN"/>
    <property type="match status" value="1"/>
</dbReference>
<dbReference type="InterPro" id="IPR013783">
    <property type="entry name" value="Ig-like_fold"/>
</dbReference>
<evidence type="ECO:0008006" key="3">
    <source>
        <dbReference type="Google" id="ProtNLM"/>
    </source>
</evidence>
<sequence length="736" mass="86288">MGTKRQKYKFKNNYGKNQLKNYEKWLRRFNKQYQVLHKKINRTSKYLLMNKAINEKRYVNQEKIFIDKAKSYIKSDYYRGHPGFWKIPLSLKCLNENLLPCFITTENFDRTNQDPDPPILEFICTPNKILVEQGVEGVGKIDIVKWKDSNYVNKKLLKIQAITKTSFKRPDFEDLIVVGKKYLVKPSTVSNVCTLFPNSLAAEVLNVLNNDNMNLTINNLLSNYDKKEEIDDNLICINLTCKQKMDEHTTAKTCSEISMESKQDNPNASNLNETYKSLMAKVDNEVERKQVNLLDSKKEKHEVKKQILTNLHKNKEVNSFFKNKKETLDEQNCQNDPGSSKNNIEDIETAGPTETSLLKSFEVTIIFSNCNTDRYSKKVIKLVNENDISIKYEWYLYPNLCTTKLPLQKSNLSPKFFFNINSGVIIPGESKEFNIFYKSKTAGVYKESWEFRTKPSAYKEPIRINFEAITLNTTDNLKWKCFEKYIDNRVIESNTRNHMNRIMTVQNQQVPRYTYNDKLLEEEMFLHNNPDLFYEIKSVCILNDLNNRITSKNWDYSVQNLRTNILSVEDIHLKNKYLTIFKEHLKILMKPSQIFTIQKEKKYRTVYEILCNFVHQMEFEAIKLDKYFDDKVSDIESKRASLNYISDLKYSKLDGEHKNQKLKSIIIKHSILKKETPTSCDKKDTKVKLESETRKTNEIIFIKTYESLSQAIELIAAVIDSINSLHEKPIISCLGK</sequence>
<name>A0A1B6BY21_9HEMI</name>
<evidence type="ECO:0000313" key="2">
    <source>
        <dbReference type="EMBL" id="JAS33858.1"/>
    </source>
</evidence>
<organism evidence="1">
    <name type="scientific">Clastoptera arizonana</name>
    <name type="common">Arizona spittle bug</name>
    <dbReference type="NCBI Taxonomy" id="38151"/>
    <lineage>
        <taxon>Eukaryota</taxon>
        <taxon>Metazoa</taxon>
        <taxon>Ecdysozoa</taxon>
        <taxon>Arthropoda</taxon>
        <taxon>Hexapoda</taxon>
        <taxon>Insecta</taxon>
        <taxon>Pterygota</taxon>
        <taxon>Neoptera</taxon>
        <taxon>Paraneoptera</taxon>
        <taxon>Hemiptera</taxon>
        <taxon>Auchenorrhyncha</taxon>
        <taxon>Cercopoidea</taxon>
        <taxon>Clastopteridae</taxon>
        <taxon>Clastoptera</taxon>
    </lineage>
</organism>
<proteinExistence type="predicted"/>
<dbReference type="InterPro" id="IPR032707">
    <property type="entry name" value="MYCBPAP"/>
</dbReference>
<dbReference type="EMBL" id="GEDC01031443">
    <property type="protein sequence ID" value="JAS05855.1"/>
    <property type="molecule type" value="Transcribed_RNA"/>
</dbReference>
<evidence type="ECO:0000313" key="1">
    <source>
        <dbReference type="EMBL" id="JAS05855.1"/>
    </source>
</evidence>
<dbReference type="Gene3D" id="2.60.40.10">
    <property type="entry name" value="Immunoglobulins"/>
    <property type="match status" value="1"/>
</dbReference>
<gene>
    <name evidence="1" type="ORF">g.18429</name>
    <name evidence="2" type="ORF">g.18431</name>
</gene>
<dbReference type="EMBL" id="GEDC01003440">
    <property type="protein sequence ID" value="JAS33858.1"/>
    <property type="molecule type" value="Transcribed_RNA"/>
</dbReference>
<dbReference type="AlphaFoldDB" id="A0A1B6BY21"/>
<accession>A0A1B6BY21</accession>